<dbReference type="Pfam" id="PF04480">
    <property type="entry name" value="DUF559"/>
    <property type="match status" value="1"/>
</dbReference>
<feature type="domain" description="DUF559" evidence="2">
    <location>
        <begin position="1"/>
        <end position="54"/>
    </location>
</feature>
<evidence type="ECO:0000313" key="4">
    <source>
        <dbReference type="Proteomes" id="UP001176471"/>
    </source>
</evidence>
<proteinExistence type="predicted"/>
<evidence type="ECO:0000313" key="3">
    <source>
        <dbReference type="EMBL" id="MDO7833860.1"/>
    </source>
</evidence>
<keyword evidence="4" id="KW-1185">Reference proteome</keyword>
<comment type="caution">
    <text evidence="3">The sequence shown here is derived from an EMBL/GenBank/DDBJ whole genome shotgun (WGS) entry which is preliminary data.</text>
</comment>
<dbReference type="RefSeq" id="WP_304534388.1">
    <property type="nucleotide sequence ID" value="NZ_JAUQOM010000001.1"/>
</dbReference>
<name>A0ABT8ZJ96_9SPHN</name>
<gene>
    <name evidence="3" type="ORF">Q4610_02270</name>
</gene>
<feature type="region of interest" description="Disordered" evidence="1">
    <location>
        <begin position="1"/>
        <end position="20"/>
    </location>
</feature>
<dbReference type="InterPro" id="IPR007569">
    <property type="entry name" value="DUF559"/>
</dbReference>
<evidence type="ECO:0000259" key="2">
    <source>
        <dbReference type="Pfam" id="PF04480"/>
    </source>
</evidence>
<reference evidence="3" key="1">
    <citation type="submission" date="2023-07" db="EMBL/GenBank/DDBJ databases">
        <title>Bacterial whole genome sequence for Sphingobium sp. HBC34.</title>
        <authorList>
            <person name="Le V."/>
            <person name="Ko S.-R."/>
            <person name="Ahn C.-Y."/>
            <person name="Oh H.-M."/>
        </authorList>
    </citation>
    <scope>NUCLEOTIDE SEQUENCE</scope>
    <source>
        <strain evidence="3">HBC34</strain>
    </source>
</reference>
<organism evidence="3 4">
    <name type="scientific">Sphingobium cyanobacteriorum</name>
    <dbReference type="NCBI Taxonomy" id="3063954"/>
    <lineage>
        <taxon>Bacteria</taxon>
        <taxon>Pseudomonadati</taxon>
        <taxon>Pseudomonadota</taxon>
        <taxon>Alphaproteobacteria</taxon>
        <taxon>Sphingomonadales</taxon>
        <taxon>Sphingomonadaceae</taxon>
        <taxon>Sphingobium</taxon>
    </lineage>
</organism>
<dbReference type="Gene3D" id="3.40.960.10">
    <property type="entry name" value="VSR Endonuclease"/>
    <property type="match status" value="1"/>
</dbReference>
<evidence type="ECO:0000256" key="1">
    <source>
        <dbReference type="SAM" id="MobiDB-lite"/>
    </source>
</evidence>
<protein>
    <submittedName>
        <fullName evidence="3">DUF559 domain-containing protein</fullName>
    </submittedName>
</protein>
<dbReference type="EMBL" id="JAUQOM010000001">
    <property type="protein sequence ID" value="MDO7833860.1"/>
    <property type="molecule type" value="Genomic_DNA"/>
</dbReference>
<dbReference type="Proteomes" id="UP001176471">
    <property type="component" value="Unassembled WGS sequence"/>
</dbReference>
<accession>A0ABT8ZJ96</accession>
<sequence>MEIDGAAHDKGDRPARDATRDAWLHEKGITLLRIPAVDVLKDPATTADAIVASVRERI</sequence>